<evidence type="ECO:0000259" key="5">
    <source>
        <dbReference type="PROSITE" id="PS51379"/>
    </source>
</evidence>
<keyword evidence="4" id="KW-0812">Transmembrane</keyword>
<dbReference type="HOGENOM" id="CLU_068049_1_0_9"/>
<dbReference type="SUPFAM" id="SSF54862">
    <property type="entry name" value="4Fe-4S ferredoxins"/>
    <property type="match status" value="1"/>
</dbReference>
<evidence type="ECO:0000313" key="7">
    <source>
        <dbReference type="Proteomes" id="UP000005104"/>
    </source>
</evidence>
<accession>H5XU34</accession>
<keyword evidence="4" id="KW-0472">Membrane</keyword>
<evidence type="ECO:0000256" key="2">
    <source>
        <dbReference type="ARBA" id="ARBA00023004"/>
    </source>
</evidence>
<keyword evidence="4" id="KW-1133">Transmembrane helix</keyword>
<dbReference type="OrthoDB" id="9813995at2"/>
<evidence type="ECO:0000256" key="3">
    <source>
        <dbReference type="ARBA" id="ARBA00023014"/>
    </source>
</evidence>
<dbReference type="Gene3D" id="3.30.70.20">
    <property type="match status" value="1"/>
</dbReference>
<dbReference type="InterPro" id="IPR017900">
    <property type="entry name" value="4Fe4S_Fe_S_CS"/>
</dbReference>
<keyword evidence="7" id="KW-1185">Reference proteome</keyword>
<evidence type="ECO:0000313" key="6">
    <source>
        <dbReference type="EMBL" id="EHQ89130.1"/>
    </source>
</evidence>
<feature type="transmembrane region" description="Helical" evidence="4">
    <location>
        <begin position="299"/>
        <end position="320"/>
    </location>
</feature>
<dbReference type="eggNOG" id="COG1146">
    <property type="taxonomic scope" value="Bacteria"/>
</dbReference>
<feature type="domain" description="4Fe-4S ferredoxin-type" evidence="5">
    <location>
        <begin position="234"/>
        <end position="262"/>
    </location>
</feature>
<dbReference type="RefSeq" id="WP_007782456.1">
    <property type="nucleotide sequence ID" value="NZ_CM001441.1"/>
</dbReference>
<dbReference type="InterPro" id="IPR017896">
    <property type="entry name" value="4Fe4S_Fe-S-bd"/>
</dbReference>
<keyword evidence="2" id="KW-0408">Iron</keyword>
<dbReference type="InterPro" id="IPR029039">
    <property type="entry name" value="Flavoprotein-like_sf"/>
</dbReference>
<protein>
    <recommendedName>
        <fullName evidence="5">4Fe-4S ferredoxin-type domain-containing protein</fullName>
    </recommendedName>
</protein>
<feature type="transmembrane region" description="Helical" evidence="4">
    <location>
        <begin position="173"/>
        <end position="196"/>
    </location>
</feature>
<feature type="transmembrane region" description="Helical" evidence="4">
    <location>
        <begin position="256"/>
        <end position="279"/>
    </location>
</feature>
<reference evidence="6 7" key="1">
    <citation type="submission" date="2011-11" db="EMBL/GenBank/DDBJ databases">
        <title>The Noncontiguous Finished genome of Desulfosporosinus youngiae DSM 17734.</title>
        <authorList>
            <consortium name="US DOE Joint Genome Institute (JGI-PGF)"/>
            <person name="Lucas S."/>
            <person name="Han J."/>
            <person name="Lapidus A."/>
            <person name="Cheng J.-F."/>
            <person name="Goodwin L."/>
            <person name="Pitluck S."/>
            <person name="Peters L."/>
            <person name="Ovchinnikova G."/>
            <person name="Lu M."/>
            <person name="Land M.L."/>
            <person name="Hauser L."/>
            <person name="Pester M."/>
            <person name="Spring S."/>
            <person name="Ollivier B."/>
            <person name="Rattei T."/>
            <person name="Klenk H.-P."/>
            <person name="Wagner M."/>
            <person name="Loy A."/>
            <person name="Woyke T.J."/>
        </authorList>
    </citation>
    <scope>NUCLEOTIDE SEQUENCE [LARGE SCALE GENOMIC DNA]</scope>
    <source>
        <strain evidence="6 7">DSM 17734</strain>
    </source>
</reference>
<dbReference type="NCBIfam" id="NF038196">
    <property type="entry name" value="ferrodoxin_EFR1"/>
    <property type="match status" value="1"/>
</dbReference>
<evidence type="ECO:0000256" key="4">
    <source>
        <dbReference type="SAM" id="Phobius"/>
    </source>
</evidence>
<dbReference type="PROSITE" id="PS51379">
    <property type="entry name" value="4FE4S_FER_2"/>
    <property type="match status" value="2"/>
</dbReference>
<dbReference type="Pfam" id="PF13237">
    <property type="entry name" value="Fer4_10"/>
    <property type="match status" value="1"/>
</dbReference>
<dbReference type="EMBL" id="CM001441">
    <property type="protein sequence ID" value="EHQ89130.1"/>
    <property type="molecule type" value="Genomic_DNA"/>
</dbReference>
<keyword evidence="1" id="KW-0479">Metal-binding</keyword>
<keyword evidence="3" id="KW-0411">Iron-sulfur</keyword>
<dbReference type="GO" id="GO:0051536">
    <property type="term" value="F:iron-sulfur cluster binding"/>
    <property type="evidence" value="ECO:0007669"/>
    <property type="project" value="UniProtKB-KW"/>
</dbReference>
<dbReference type="PROSITE" id="PS00198">
    <property type="entry name" value="4FE4S_FER_1"/>
    <property type="match status" value="1"/>
</dbReference>
<organism evidence="6 7">
    <name type="scientific">Desulfosporosinus youngiae DSM 17734</name>
    <dbReference type="NCBI Taxonomy" id="768710"/>
    <lineage>
        <taxon>Bacteria</taxon>
        <taxon>Bacillati</taxon>
        <taxon>Bacillota</taxon>
        <taxon>Clostridia</taxon>
        <taxon>Eubacteriales</taxon>
        <taxon>Desulfitobacteriaceae</taxon>
        <taxon>Desulfosporosinus</taxon>
    </lineage>
</organism>
<gene>
    <name evidence="6" type="ORF">DesyoDRAFT_2029</name>
</gene>
<dbReference type="InterPro" id="IPR047964">
    <property type="entry name" value="EFR1-like"/>
</dbReference>
<dbReference type="SUPFAM" id="SSF52218">
    <property type="entry name" value="Flavoproteins"/>
    <property type="match status" value="1"/>
</dbReference>
<dbReference type="STRING" id="768710.DesyoDRAFT_2029"/>
<evidence type="ECO:0000256" key="1">
    <source>
        <dbReference type="ARBA" id="ARBA00022723"/>
    </source>
</evidence>
<sequence length="363" mass="41519">MGYSSCIIYFLTGTGNSYRAATWMAETFKDKGINTKLFQITKCYGEADYGENGKDLVGLVYPTHGFTAPWQVIRHTLRLPRGKGRPAFVVATRAGTRIASLSFPGLEGTAGYLVALLLMLKGYIIRGVMGLDMPSNWMSLHWGLNPANSRFIIERAKIKTDFFVERIWEGNRVFRGIFSVFLGLLLSPFSLAYLVIGRFFLAKLFFASENCTGCGICAESCPLEAIKMRGSKKPRPYWTFSCESCMRCMGYCPNKAVEASHSLAVFFYFLTMLPVSYYVLNELNKLMPVGQDHFLLNSLIDYCGTLLIIFAVYFLFYWLIKIPLLNKLFTYTTLTHLYRRYHEPDTRLKDIKAERKKYQDQIF</sequence>
<feature type="domain" description="4Fe-4S ferredoxin-type" evidence="5">
    <location>
        <begin position="202"/>
        <end position="231"/>
    </location>
</feature>
<proteinExistence type="predicted"/>
<name>H5XU34_9FIRM</name>
<dbReference type="AlphaFoldDB" id="H5XU34"/>
<dbReference type="Proteomes" id="UP000005104">
    <property type="component" value="Chromosome"/>
</dbReference>
<dbReference type="GO" id="GO:0046872">
    <property type="term" value="F:metal ion binding"/>
    <property type="evidence" value="ECO:0007669"/>
    <property type="project" value="UniProtKB-KW"/>
</dbReference>